<dbReference type="InterPro" id="IPR027417">
    <property type="entry name" value="P-loop_NTPase"/>
</dbReference>
<comment type="similarity">
    <text evidence="2">Belongs to the Cob(I)alamin adenosyltransferase family.</text>
</comment>
<evidence type="ECO:0000256" key="8">
    <source>
        <dbReference type="ARBA" id="ARBA00048555"/>
    </source>
</evidence>
<dbReference type="KEGG" id="dti:Desti_0881"/>
<keyword evidence="10" id="KW-0808">Transferase</keyword>
<keyword evidence="11" id="KW-1185">Reference proteome</keyword>
<evidence type="ECO:0000256" key="3">
    <source>
        <dbReference type="ARBA" id="ARBA00012454"/>
    </source>
</evidence>
<sequence>MSGPGKILVITGNGKGKTTAALGLALQAISHGRKVFMIQFLKAPDTSGEHLSGLLLAPYLVIKSMGKRGFITRRGCDPLDTLMAKIALDAARDRMMSGNYDVIILDEINVAVYFNLIQIEELLEFIDSKPEKVELVLTGRYAAQEIIQCADHVKEMKNVRHHYRSGVKAKQGIEY</sequence>
<evidence type="ECO:0000256" key="9">
    <source>
        <dbReference type="ARBA" id="ARBA00048692"/>
    </source>
</evidence>
<dbReference type="GO" id="GO:0008817">
    <property type="term" value="F:corrinoid adenosyltransferase activity"/>
    <property type="evidence" value="ECO:0007669"/>
    <property type="project" value="UniProtKB-EC"/>
</dbReference>
<evidence type="ECO:0000256" key="7">
    <source>
        <dbReference type="ARBA" id="ARBA00033354"/>
    </source>
</evidence>
<dbReference type="RefSeq" id="WP_014808758.1">
    <property type="nucleotide sequence ID" value="NC_018025.1"/>
</dbReference>
<comment type="function">
    <text evidence="4">Required for both de novo synthesis of the corrin ring for the assimilation of exogenous corrinoids. Participates in the adenosylation of a variety of incomplete and complete corrinoids.</text>
</comment>
<dbReference type="SUPFAM" id="SSF52540">
    <property type="entry name" value="P-loop containing nucleoside triphosphate hydrolases"/>
    <property type="match status" value="1"/>
</dbReference>
<dbReference type="Pfam" id="PF02572">
    <property type="entry name" value="CobA_CobO_BtuR"/>
    <property type="match status" value="1"/>
</dbReference>
<accession>I4C211</accession>
<comment type="catalytic activity">
    <reaction evidence="8">
        <text>2 cob(II)yrinate a,c diamide + reduced [electron-transfer flavoprotein] + 2 ATP = 2 adenosylcob(III)yrinate a,c-diamide + 2 triphosphate + oxidized [electron-transfer flavoprotein] + 3 H(+)</text>
        <dbReference type="Rhea" id="RHEA:11528"/>
        <dbReference type="Rhea" id="RHEA-COMP:10685"/>
        <dbReference type="Rhea" id="RHEA-COMP:10686"/>
        <dbReference type="ChEBI" id="CHEBI:15378"/>
        <dbReference type="ChEBI" id="CHEBI:18036"/>
        <dbReference type="ChEBI" id="CHEBI:30616"/>
        <dbReference type="ChEBI" id="CHEBI:57692"/>
        <dbReference type="ChEBI" id="CHEBI:58307"/>
        <dbReference type="ChEBI" id="CHEBI:58503"/>
        <dbReference type="ChEBI" id="CHEBI:58537"/>
        <dbReference type="EC" id="2.5.1.17"/>
    </reaction>
</comment>
<evidence type="ECO:0000256" key="6">
    <source>
        <dbReference type="ARBA" id="ARBA00033334"/>
    </source>
</evidence>
<comment type="pathway">
    <text evidence="1">Cofactor biosynthesis; adenosylcobalamin biosynthesis; adenosylcobalamin from cob(II)yrinate a,c-diamide: step 2/7.</text>
</comment>
<dbReference type="GO" id="GO:0005524">
    <property type="term" value="F:ATP binding"/>
    <property type="evidence" value="ECO:0007669"/>
    <property type="project" value="InterPro"/>
</dbReference>
<protein>
    <recommendedName>
        <fullName evidence="3">corrinoid adenosyltransferase</fullName>
        <ecNumber evidence="3">2.5.1.17</ecNumber>
    </recommendedName>
    <alternativeName>
        <fullName evidence="5">Cob(II)alamin adenosyltransferase</fullName>
    </alternativeName>
    <alternativeName>
        <fullName evidence="7">Cob(II)yrinic acid a,c-diamide adenosyltransferase</fullName>
    </alternativeName>
    <alternativeName>
        <fullName evidence="6">Cobinamide/cobalamin adenosyltransferase</fullName>
    </alternativeName>
</protein>
<dbReference type="OrthoDB" id="9810309at2"/>
<dbReference type="GO" id="GO:0009236">
    <property type="term" value="P:cobalamin biosynthetic process"/>
    <property type="evidence" value="ECO:0007669"/>
    <property type="project" value="UniProtKB-UniPathway"/>
</dbReference>
<dbReference type="eggNOG" id="COG2109">
    <property type="taxonomic scope" value="Bacteria"/>
</dbReference>
<dbReference type="STRING" id="706587.Desti_0881"/>
<reference evidence="11" key="1">
    <citation type="submission" date="2012-06" db="EMBL/GenBank/DDBJ databases">
        <title>Complete sequence of chromosome of Desulfomonile tiedjei DSM 6799.</title>
        <authorList>
            <person name="Lucas S."/>
            <person name="Copeland A."/>
            <person name="Lapidus A."/>
            <person name="Glavina del Rio T."/>
            <person name="Dalin E."/>
            <person name="Tice H."/>
            <person name="Bruce D."/>
            <person name="Goodwin L."/>
            <person name="Pitluck S."/>
            <person name="Peters L."/>
            <person name="Ovchinnikova G."/>
            <person name="Zeytun A."/>
            <person name="Lu M."/>
            <person name="Kyrpides N."/>
            <person name="Mavromatis K."/>
            <person name="Ivanova N."/>
            <person name="Brettin T."/>
            <person name="Detter J.C."/>
            <person name="Han C."/>
            <person name="Larimer F."/>
            <person name="Land M."/>
            <person name="Hauser L."/>
            <person name="Markowitz V."/>
            <person name="Cheng J.-F."/>
            <person name="Hugenholtz P."/>
            <person name="Woyke T."/>
            <person name="Wu D."/>
            <person name="Spring S."/>
            <person name="Schroeder M."/>
            <person name="Brambilla E."/>
            <person name="Klenk H.-P."/>
            <person name="Eisen J.A."/>
        </authorList>
    </citation>
    <scope>NUCLEOTIDE SEQUENCE [LARGE SCALE GENOMIC DNA]</scope>
    <source>
        <strain evidence="11">ATCC 49306 / DSM 6799 / DCB-1</strain>
    </source>
</reference>
<dbReference type="UniPathway" id="UPA00148">
    <property type="reaction ID" value="UER00233"/>
</dbReference>
<dbReference type="Gene3D" id="3.40.50.300">
    <property type="entry name" value="P-loop containing nucleotide triphosphate hydrolases"/>
    <property type="match status" value="1"/>
</dbReference>
<dbReference type="PATRIC" id="fig|706587.4.peg.1003"/>
<dbReference type="EMBL" id="CP003360">
    <property type="protein sequence ID" value="AFM23602.1"/>
    <property type="molecule type" value="Genomic_DNA"/>
</dbReference>
<evidence type="ECO:0000313" key="10">
    <source>
        <dbReference type="EMBL" id="AFM23602.1"/>
    </source>
</evidence>
<comment type="catalytic activity">
    <reaction evidence="9">
        <text>2 cob(II)alamin + reduced [electron-transfer flavoprotein] + 2 ATP = 2 adenosylcob(III)alamin + 2 triphosphate + oxidized [electron-transfer flavoprotein] + 3 H(+)</text>
        <dbReference type="Rhea" id="RHEA:28671"/>
        <dbReference type="Rhea" id="RHEA-COMP:10685"/>
        <dbReference type="Rhea" id="RHEA-COMP:10686"/>
        <dbReference type="ChEBI" id="CHEBI:15378"/>
        <dbReference type="ChEBI" id="CHEBI:16304"/>
        <dbReference type="ChEBI" id="CHEBI:18036"/>
        <dbReference type="ChEBI" id="CHEBI:18408"/>
        <dbReference type="ChEBI" id="CHEBI:30616"/>
        <dbReference type="ChEBI" id="CHEBI:57692"/>
        <dbReference type="ChEBI" id="CHEBI:58307"/>
        <dbReference type="EC" id="2.5.1.17"/>
    </reaction>
</comment>
<dbReference type="PIRSF" id="PIRSF015617">
    <property type="entry name" value="Adensltrnsf_CobA"/>
    <property type="match status" value="1"/>
</dbReference>
<evidence type="ECO:0000256" key="2">
    <source>
        <dbReference type="ARBA" id="ARBA00007487"/>
    </source>
</evidence>
<dbReference type="EC" id="2.5.1.17" evidence="3"/>
<dbReference type="CDD" id="cd00561">
    <property type="entry name" value="CobA_ACA"/>
    <property type="match status" value="1"/>
</dbReference>
<evidence type="ECO:0000256" key="5">
    <source>
        <dbReference type="ARBA" id="ARBA00031529"/>
    </source>
</evidence>
<dbReference type="InterPro" id="IPR003724">
    <property type="entry name" value="CblAdoTrfase_CobA"/>
</dbReference>
<dbReference type="Proteomes" id="UP000006055">
    <property type="component" value="Chromosome"/>
</dbReference>
<dbReference type="HOGENOM" id="CLU_088595_2_0_7"/>
<organism evidence="10 11">
    <name type="scientific">Desulfomonile tiedjei (strain ATCC 49306 / DSM 6799 / DCB-1)</name>
    <dbReference type="NCBI Taxonomy" id="706587"/>
    <lineage>
        <taxon>Bacteria</taxon>
        <taxon>Pseudomonadati</taxon>
        <taxon>Thermodesulfobacteriota</taxon>
        <taxon>Desulfomonilia</taxon>
        <taxon>Desulfomonilales</taxon>
        <taxon>Desulfomonilaceae</taxon>
        <taxon>Desulfomonile</taxon>
    </lineage>
</organism>
<dbReference type="PANTHER" id="PTHR46638:SF1">
    <property type="entry name" value="CORRINOID ADENOSYLTRANSFERASE"/>
    <property type="match status" value="1"/>
</dbReference>
<gene>
    <name evidence="10" type="ordered locus">Desti_0881</name>
</gene>
<dbReference type="AlphaFoldDB" id="I4C211"/>
<evidence type="ECO:0000256" key="4">
    <source>
        <dbReference type="ARBA" id="ARBA00024929"/>
    </source>
</evidence>
<evidence type="ECO:0000256" key="1">
    <source>
        <dbReference type="ARBA" id="ARBA00005121"/>
    </source>
</evidence>
<evidence type="ECO:0000313" key="11">
    <source>
        <dbReference type="Proteomes" id="UP000006055"/>
    </source>
</evidence>
<proteinExistence type="inferred from homology"/>
<name>I4C211_DESTA</name>
<dbReference type="PANTHER" id="PTHR46638">
    <property type="entry name" value="CORRINOID ADENOSYLTRANSFERASE"/>
    <property type="match status" value="1"/>
</dbReference>